<organism evidence="1 2">
    <name type="scientific">Pedobacter jeongneungensis</name>
    <dbReference type="NCBI Taxonomy" id="947309"/>
    <lineage>
        <taxon>Bacteria</taxon>
        <taxon>Pseudomonadati</taxon>
        <taxon>Bacteroidota</taxon>
        <taxon>Sphingobacteriia</taxon>
        <taxon>Sphingobacteriales</taxon>
        <taxon>Sphingobacteriaceae</taxon>
        <taxon>Pedobacter</taxon>
    </lineage>
</organism>
<name>A0ABP8BHL9_9SPHI</name>
<dbReference type="InterPro" id="IPR015943">
    <property type="entry name" value="WD40/YVTN_repeat-like_dom_sf"/>
</dbReference>
<dbReference type="InterPro" id="IPR011044">
    <property type="entry name" value="Quino_amine_DH_bsu"/>
</dbReference>
<dbReference type="SUPFAM" id="SSF50969">
    <property type="entry name" value="YVTN repeat-like/Quinoprotein amine dehydrogenase"/>
    <property type="match status" value="1"/>
</dbReference>
<dbReference type="EMBL" id="BAABBY010000006">
    <property type="protein sequence ID" value="GAA4206618.1"/>
    <property type="molecule type" value="Genomic_DNA"/>
</dbReference>
<dbReference type="InterPro" id="IPR031815">
    <property type="entry name" value="DUF5074"/>
</dbReference>
<accession>A0ABP8BHL9</accession>
<dbReference type="Gene3D" id="2.130.10.10">
    <property type="entry name" value="YVTN repeat-like/Quinoprotein amine dehydrogenase"/>
    <property type="match status" value="1"/>
</dbReference>
<dbReference type="Proteomes" id="UP001501772">
    <property type="component" value="Unassembled WGS sequence"/>
</dbReference>
<gene>
    <name evidence="1" type="ORF">GCM10022289_27850</name>
</gene>
<proteinExistence type="predicted"/>
<sequence>MKQFNLNQFLAGALFLTTGLYSCKKDNVENLQVDPVEGKYKNGFFVIAEGSIGQNSGSVSFYHYGDDTLNIRVYEKENPGKILSNAAKTSTLQFASIINGSIYLMSKVNGPIVKIHEYTLKEEARYVQEASNWRSIIQVDGNRGLVSANDGVYQIDLNTLAVQNKLTSIGTVNTGDMWKKGDYVYLLQSNGAKIVSANNYSLVKSFSNINRGFAQTPNGKIWGSTGSRLIAIDNNLDTAGVALKVAVGTFALEAPTRLTASTKENAVFYHSGKAIYKYVDGDATSLAQPFITITEDPFMVYGAIRYDKNKDYIVVNGIQGYGAASTVNYLLIYNASTGALVKRIKYGGDGVTTDFTKIFFNDLAIFH</sequence>
<dbReference type="PROSITE" id="PS51257">
    <property type="entry name" value="PROKAR_LIPOPROTEIN"/>
    <property type="match status" value="1"/>
</dbReference>
<comment type="caution">
    <text evidence="1">The sequence shown here is derived from an EMBL/GenBank/DDBJ whole genome shotgun (WGS) entry which is preliminary data.</text>
</comment>
<dbReference type="RefSeq" id="WP_344852068.1">
    <property type="nucleotide sequence ID" value="NZ_BAABBY010000006.1"/>
</dbReference>
<reference evidence="2" key="1">
    <citation type="journal article" date="2019" name="Int. J. Syst. Evol. Microbiol.">
        <title>The Global Catalogue of Microorganisms (GCM) 10K type strain sequencing project: providing services to taxonomists for standard genome sequencing and annotation.</title>
        <authorList>
            <consortium name="The Broad Institute Genomics Platform"/>
            <consortium name="The Broad Institute Genome Sequencing Center for Infectious Disease"/>
            <person name="Wu L."/>
            <person name="Ma J."/>
        </authorList>
    </citation>
    <scope>NUCLEOTIDE SEQUENCE [LARGE SCALE GENOMIC DNA]</scope>
    <source>
        <strain evidence="2">JCM 17626</strain>
    </source>
</reference>
<keyword evidence="2" id="KW-1185">Reference proteome</keyword>
<evidence type="ECO:0000313" key="1">
    <source>
        <dbReference type="EMBL" id="GAA4206618.1"/>
    </source>
</evidence>
<protein>
    <recommendedName>
        <fullName evidence="3">DUF5074 domain-containing protein</fullName>
    </recommendedName>
</protein>
<dbReference type="Pfam" id="PF16819">
    <property type="entry name" value="DUF5074"/>
    <property type="match status" value="1"/>
</dbReference>
<evidence type="ECO:0008006" key="3">
    <source>
        <dbReference type="Google" id="ProtNLM"/>
    </source>
</evidence>
<evidence type="ECO:0000313" key="2">
    <source>
        <dbReference type="Proteomes" id="UP001501772"/>
    </source>
</evidence>